<accession>A0ACC1RYR3</accession>
<protein>
    <submittedName>
        <fullName evidence="1">Uncharacterized protein</fullName>
    </submittedName>
</protein>
<dbReference type="Proteomes" id="UP001148662">
    <property type="component" value="Unassembled WGS sequence"/>
</dbReference>
<organism evidence="1 2">
    <name type="scientific">Phlebia brevispora</name>
    <dbReference type="NCBI Taxonomy" id="194682"/>
    <lineage>
        <taxon>Eukaryota</taxon>
        <taxon>Fungi</taxon>
        <taxon>Dikarya</taxon>
        <taxon>Basidiomycota</taxon>
        <taxon>Agaricomycotina</taxon>
        <taxon>Agaricomycetes</taxon>
        <taxon>Polyporales</taxon>
        <taxon>Meruliaceae</taxon>
        <taxon>Phlebia</taxon>
    </lineage>
</organism>
<evidence type="ECO:0000313" key="2">
    <source>
        <dbReference type="Proteomes" id="UP001148662"/>
    </source>
</evidence>
<reference evidence="1" key="1">
    <citation type="submission" date="2022-07" db="EMBL/GenBank/DDBJ databases">
        <title>Genome Sequence of Phlebia brevispora.</title>
        <authorList>
            <person name="Buettner E."/>
        </authorList>
    </citation>
    <scope>NUCLEOTIDE SEQUENCE</scope>
    <source>
        <strain evidence="1">MPL23</strain>
    </source>
</reference>
<keyword evidence="2" id="KW-1185">Reference proteome</keyword>
<comment type="caution">
    <text evidence="1">The sequence shown here is derived from an EMBL/GenBank/DDBJ whole genome shotgun (WGS) entry which is preliminary data.</text>
</comment>
<proteinExistence type="predicted"/>
<name>A0ACC1RYR3_9APHY</name>
<gene>
    <name evidence="1" type="ORF">NM688_g8006</name>
</gene>
<evidence type="ECO:0000313" key="1">
    <source>
        <dbReference type="EMBL" id="KAJ3528385.1"/>
    </source>
</evidence>
<dbReference type="EMBL" id="JANHOG010002025">
    <property type="protein sequence ID" value="KAJ3528385.1"/>
    <property type="molecule type" value="Genomic_DNA"/>
</dbReference>
<sequence length="545" mass="58873">MSLLFTVFALVVCAVFHEVARAQEDGIISQLLSGLDTINCTNFTAIVRQVQADTTQPTFFSLISDTSTPRTLFVPDDTAFIKPNTNFFGYPFEANDTAYLASLLLYHLIPGAWTSDDLGVGLNHTVVPTTLEGRNLSFLESDEAQSIAMGYSVNAVEIYNQYQTTTTQVSFEFGNLTIYTINSIIGIPGPFSFGTNFLGLNQFAILQNSSGSPELDNQHGLTVFAPSDQAFDAVRSQLSSLSPADVFANHIIVGRTVYYPDFQADVYTASSGFNYTLTLTPDQGYTVTLNNVTANILRSDFLTNNGVIHIIDSVFWNTTAEPVPSPSSSVISAPAAIETSQGSDPVSVTLNSPPPSSKLSLGSIVGIIAIVIFAVSLPGIGYLVWKYRRAMQGAKVRHANHISLFDLPSAALRTTPFSQDATDSTASESGIGLTISDMEFVRGSVSGTSSADSPISQARPRIMREKPTFTNVMYQSMSPNNSGSSREIQSSAVSSPHSRQAVPPIPMTPEMVDHLWQEFAQRIDRGPPRRRSEAPPTYPSGSPPV</sequence>